<feature type="transmembrane region" description="Helical" evidence="1">
    <location>
        <begin position="105"/>
        <end position="125"/>
    </location>
</feature>
<dbReference type="Pfam" id="PF20152">
    <property type="entry name" value="DUF6534"/>
    <property type="match status" value="1"/>
</dbReference>
<keyword evidence="4" id="KW-1185">Reference proteome</keyword>
<keyword evidence="1" id="KW-0812">Transmembrane</keyword>
<sequence length="221" mass="25287">MCIEYARAARQLWGWKHGHPRKQQAHHDTVIFSVANERYVQANKSRSHGKNFLIYLSGKTDLTIVINDQGSESRLYQPITCFENGAITTVATMLCWLAMDNLVFLGLHFVISKLYAGSVLAVLNYRARLRRVHESALSRSLVDLDVMTLCSQILFFKSTSVTQKARSSSDMVNTDMEVTRTRTRTRNESLLWPFRLSLVLLLLLLLLGVRWLGSLVVRQSW</sequence>
<keyword evidence="1" id="KW-0472">Membrane</keyword>
<name>A0A4S8MGG7_DENBC</name>
<proteinExistence type="predicted"/>
<evidence type="ECO:0000313" key="3">
    <source>
        <dbReference type="EMBL" id="THV01289.1"/>
    </source>
</evidence>
<keyword evidence="1" id="KW-1133">Transmembrane helix</keyword>
<reference evidence="3 4" key="1">
    <citation type="journal article" date="2019" name="Nat. Ecol. Evol.">
        <title>Megaphylogeny resolves global patterns of mushroom evolution.</title>
        <authorList>
            <person name="Varga T."/>
            <person name="Krizsan K."/>
            <person name="Foldi C."/>
            <person name="Dima B."/>
            <person name="Sanchez-Garcia M."/>
            <person name="Sanchez-Ramirez S."/>
            <person name="Szollosi G.J."/>
            <person name="Szarkandi J.G."/>
            <person name="Papp V."/>
            <person name="Albert L."/>
            <person name="Andreopoulos W."/>
            <person name="Angelini C."/>
            <person name="Antonin V."/>
            <person name="Barry K.W."/>
            <person name="Bougher N.L."/>
            <person name="Buchanan P."/>
            <person name="Buyck B."/>
            <person name="Bense V."/>
            <person name="Catcheside P."/>
            <person name="Chovatia M."/>
            <person name="Cooper J."/>
            <person name="Damon W."/>
            <person name="Desjardin D."/>
            <person name="Finy P."/>
            <person name="Geml J."/>
            <person name="Haridas S."/>
            <person name="Hughes K."/>
            <person name="Justo A."/>
            <person name="Karasinski D."/>
            <person name="Kautmanova I."/>
            <person name="Kiss B."/>
            <person name="Kocsube S."/>
            <person name="Kotiranta H."/>
            <person name="LaButti K.M."/>
            <person name="Lechner B.E."/>
            <person name="Liimatainen K."/>
            <person name="Lipzen A."/>
            <person name="Lukacs Z."/>
            <person name="Mihaltcheva S."/>
            <person name="Morgado L.N."/>
            <person name="Niskanen T."/>
            <person name="Noordeloos M.E."/>
            <person name="Ohm R.A."/>
            <person name="Ortiz-Santana B."/>
            <person name="Ovrebo C."/>
            <person name="Racz N."/>
            <person name="Riley R."/>
            <person name="Savchenko A."/>
            <person name="Shiryaev A."/>
            <person name="Soop K."/>
            <person name="Spirin V."/>
            <person name="Szebenyi C."/>
            <person name="Tomsovsky M."/>
            <person name="Tulloss R.E."/>
            <person name="Uehling J."/>
            <person name="Grigoriev I.V."/>
            <person name="Vagvolgyi C."/>
            <person name="Papp T."/>
            <person name="Martin F.M."/>
            <person name="Miettinen O."/>
            <person name="Hibbett D.S."/>
            <person name="Nagy L.G."/>
        </authorList>
    </citation>
    <scope>NUCLEOTIDE SEQUENCE [LARGE SCALE GENOMIC DNA]</scope>
    <source>
        <strain evidence="3 4">CBS 962.96</strain>
    </source>
</reference>
<dbReference type="InterPro" id="IPR045339">
    <property type="entry name" value="DUF6534"/>
</dbReference>
<dbReference type="Proteomes" id="UP000297245">
    <property type="component" value="Unassembled WGS sequence"/>
</dbReference>
<evidence type="ECO:0000256" key="1">
    <source>
        <dbReference type="SAM" id="Phobius"/>
    </source>
</evidence>
<evidence type="ECO:0000259" key="2">
    <source>
        <dbReference type="Pfam" id="PF20152"/>
    </source>
</evidence>
<organism evidence="3 4">
    <name type="scientific">Dendrothele bispora (strain CBS 962.96)</name>
    <dbReference type="NCBI Taxonomy" id="1314807"/>
    <lineage>
        <taxon>Eukaryota</taxon>
        <taxon>Fungi</taxon>
        <taxon>Dikarya</taxon>
        <taxon>Basidiomycota</taxon>
        <taxon>Agaricomycotina</taxon>
        <taxon>Agaricomycetes</taxon>
        <taxon>Agaricomycetidae</taxon>
        <taxon>Agaricales</taxon>
        <taxon>Agaricales incertae sedis</taxon>
        <taxon>Dendrothele</taxon>
    </lineage>
</organism>
<evidence type="ECO:0000313" key="4">
    <source>
        <dbReference type="Proteomes" id="UP000297245"/>
    </source>
</evidence>
<gene>
    <name evidence="3" type="ORF">K435DRAFT_836909</name>
</gene>
<feature type="domain" description="DUF6534" evidence="2">
    <location>
        <begin position="80"/>
        <end position="127"/>
    </location>
</feature>
<protein>
    <recommendedName>
        <fullName evidence="2">DUF6534 domain-containing protein</fullName>
    </recommendedName>
</protein>
<feature type="transmembrane region" description="Helical" evidence="1">
    <location>
        <begin position="190"/>
        <end position="212"/>
    </location>
</feature>
<dbReference type="OrthoDB" id="3206554at2759"/>
<accession>A0A4S8MGG7</accession>
<dbReference type="AlphaFoldDB" id="A0A4S8MGG7"/>
<dbReference type="EMBL" id="ML179092">
    <property type="protein sequence ID" value="THV01289.1"/>
    <property type="molecule type" value="Genomic_DNA"/>
</dbReference>